<gene>
    <name evidence="1" type="ORF">AVEN_251801-2_1</name>
</gene>
<name>A0A4Y2N4M9_ARAVE</name>
<organism evidence="1 2">
    <name type="scientific">Araneus ventricosus</name>
    <name type="common">Orbweaver spider</name>
    <name type="synonym">Epeira ventricosa</name>
    <dbReference type="NCBI Taxonomy" id="182803"/>
    <lineage>
        <taxon>Eukaryota</taxon>
        <taxon>Metazoa</taxon>
        <taxon>Ecdysozoa</taxon>
        <taxon>Arthropoda</taxon>
        <taxon>Chelicerata</taxon>
        <taxon>Arachnida</taxon>
        <taxon>Araneae</taxon>
        <taxon>Araneomorphae</taxon>
        <taxon>Entelegynae</taxon>
        <taxon>Araneoidea</taxon>
        <taxon>Araneidae</taxon>
        <taxon>Araneus</taxon>
    </lineage>
</organism>
<reference evidence="1 2" key="1">
    <citation type="journal article" date="2019" name="Sci. Rep.">
        <title>Orb-weaving spider Araneus ventricosus genome elucidates the spidroin gene catalogue.</title>
        <authorList>
            <person name="Kono N."/>
            <person name="Nakamura H."/>
            <person name="Ohtoshi R."/>
            <person name="Moran D.A.P."/>
            <person name="Shinohara A."/>
            <person name="Yoshida Y."/>
            <person name="Fujiwara M."/>
            <person name="Mori M."/>
            <person name="Tomita M."/>
            <person name="Arakawa K."/>
        </authorList>
    </citation>
    <scope>NUCLEOTIDE SEQUENCE [LARGE SCALE GENOMIC DNA]</scope>
</reference>
<keyword evidence="2" id="KW-1185">Reference proteome</keyword>
<evidence type="ECO:0000313" key="1">
    <source>
        <dbReference type="EMBL" id="GBN33584.1"/>
    </source>
</evidence>
<protein>
    <submittedName>
        <fullName evidence="1">Uncharacterized protein</fullName>
    </submittedName>
</protein>
<feature type="non-terminal residue" evidence="1">
    <location>
        <position position="1"/>
    </location>
</feature>
<feature type="non-terminal residue" evidence="1">
    <location>
        <position position="45"/>
    </location>
</feature>
<dbReference type="AlphaFoldDB" id="A0A4Y2N4M9"/>
<accession>A0A4Y2N4M9</accession>
<evidence type="ECO:0000313" key="2">
    <source>
        <dbReference type="Proteomes" id="UP000499080"/>
    </source>
</evidence>
<proteinExistence type="predicted"/>
<dbReference type="EMBL" id="BGPR01008401">
    <property type="protein sequence ID" value="GBN33584.1"/>
    <property type="molecule type" value="Genomic_DNA"/>
</dbReference>
<comment type="caution">
    <text evidence="1">The sequence shown here is derived from an EMBL/GenBank/DDBJ whole genome shotgun (WGS) entry which is preliminary data.</text>
</comment>
<sequence length="45" mass="5328">DWRSYPKNTWKLGHVLSSKYFGTASSEEWTSLRSISSRCLTHHRM</sequence>
<dbReference type="Proteomes" id="UP000499080">
    <property type="component" value="Unassembled WGS sequence"/>
</dbReference>